<dbReference type="Gene3D" id="3.40.50.620">
    <property type="entry name" value="HUPs"/>
    <property type="match status" value="1"/>
</dbReference>
<dbReference type="EMBL" id="CP099799">
    <property type="protein sequence ID" value="USS01860.1"/>
    <property type="molecule type" value="Genomic_DNA"/>
</dbReference>
<dbReference type="Pfam" id="PF01902">
    <property type="entry name" value="Diphthami_syn_2"/>
    <property type="match status" value="1"/>
</dbReference>
<accession>A0A9N7PM07</accession>
<dbReference type="GO" id="GO:0017178">
    <property type="term" value="F:diphthine-ammonia ligase activity"/>
    <property type="evidence" value="ECO:0007669"/>
    <property type="project" value="UniProtKB-EC"/>
</dbReference>
<dbReference type="InterPro" id="IPR002761">
    <property type="entry name" value="Diphthami_syn_dom"/>
</dbReference>
<evidence type="ECO:0000259" key="1">
    <source>
        <dbReference type="Pfam" id="PF01902"/>
    </source>
</evidence>
<dbReference type="NCBIfam" id="TIGR00290">
    <property type="entry name" value="MJ0570_dom"/>
    <property type="match status" value="1"/>
</dbReference>
<dbReference type="RefSeq" id="WP_066677810.1">
    <property type="nucleotide sequence ID" value="NZ_CABMIZ010000032.1"/>
</dbReference>
<keyword evidence="2" id="KW-0067">ATP-binding</keyword>
<reference evidence="3" key="2">
    <citation type="submission" date="2022-06" db="EMBL/GenBank/DDBJ databases">
        <authorList>
            <person name="Holder M.E."/>
            <person name="Ajami N.J."/>
            <person name="Petrosino J.F."/>
        </authorList>
    </citation>
    <scope>NUCLEOTIDE SEQUENCE</scope>
    <source>
        <strain evidence="3">RMA 8861</strain>
    </source>
</reference>
<sequence>MKRKFIMSYSCGKDSTLALHRMIKSGNIPLGLLVTVDKKHSRSWFHGVPKKVLKEVSKSLNIPLLLVECEGEEYEYSFEKILKEAKNNLGADSCVFGDIDLEEHRTWCTDRCNKVSMEAIFPLWNEGREKLTYEFIESGYKAVIKNVKLEFLSTYFLGKVLNKDIVNEIKATGADVCGENGEYHTFVYDGPLFNFRIKFNTNGNILNNTHGFLDIGDD</sequence>
<evidence type="ECO:0000313" key="5">
    <source>
        <dbReference type="Proteomes" id="UP001055437"/>
    </source>
</evidence>
<dbReference type="Proteomes" id="UP000280586">
    <property type="component" value="Chromosome"/>
</dbReference>
<reference evidence="2 4" key="1">
    <citation type="submission" date="2017-09" db="EMBL/GenBank/DDBJ databases">
        <authorList>
            <person name="Thomas P."/>
            <person name="Seyboldt C."/>
        </authorList>
    </citation>
    <scope>NUCLEOTIDE SEQUENCE [LARGE SCALE GENOMIC DNA]</scope>
    <source>
        <strain evidence="2 4">DSM 7534</strain>
    </source>
</reference>
<dbReference type="EMBL" id="CP023671">
    <property type="protein sequence ID" value="AYE35266.1"/>
    <property type="molecule type" value="Genomic_DNA"/>
</dbReference>
<keyword evidence="2" id="KW-0547">Nucleotide-binding</keyword>
<dbReference type="EC" id="6.3.1.14" evidence="3"/>
<keyword evidence="5" id="KW-1185">Reference proteome</keyword>
<dbReference type="Proteomes" id="UP001055437">
    <property type="component" value="Chromosome"/>
</dbReference>
<evidence type="ECO:0000313" key="2">
    <source>
        <dbReference type="EMBL" id="AYE35266.1"/>
    </source>
</evidence>
<feature type="domain" description="Diphthamide synthase" evidence="1">
    <location>
        <begin position="4"/>
        <end position="215"/>
    </location>
</feature>
<keyword evidence="3" id="KW-0436">Ligase</keyword>
<dbReference type="Gene3D" id="3.90.1490.10">
    <property type="entry name" value="putative n-type atp pyrophosphatase, domain 2"/>
    <property type="match status" value="1"/>
</dbReference>
<organism evidence="2 4">
    <name type="scientific">Clostridium septicum</name>
    <dbReference type="NCBI Taxonomy" id="1504"/>
    <lineage>
        <taxon>Bacteria</taxon>
        <taxon>Bacillati</taxon>
        <taxon>Bacillota</taxon>
        <taxon>Clostridia</taxon>
        <taxon>Eubacteriales</taxon>
        <taxon>Clostridiaceae</taxon>
        <taxon>Clostridium</taxon>
    </lineage>
</organism>
<dbReference type="GeneID" id="303561602"/>
<protein>
    <submittedName>
        <fullName evidence="2">ATP-binding protein</fullName>
    </submittedName>
    <submittedName>
        <fullName evidence="3">Diphthine--ammonia ligase</fullName>
        <ecNumber evidence="3">6.3.1.14</ecNumber>
    </submittedName>
</protein>
<dbReference type="CDD" id="cd01994">
    <property type="entry name" value="AANH_PF0828-like"/>
    <property type="match status" value="1"/>
</dbReference>
<name>A0A9N7PM07_CLOSE</name>
<dbReference type="KEGG" id="csep:CP523_12995"/>
<gene>
    <name evidence="2" type="ORF">CP523_12995</name>
    <name evidence="3" type="ORF">NH397_05370</name>
</gene>
<dbReference type="AlphaFoldDB" id="A0A9N7PM07"/>
<dbReference type="OrthoDB" id="3572539at2"/>
<proteinExistence type="predicted"/>
<dbReference type="SUPFAM" id="SSF52402">
    <property type="entry name" value="Adenine nucleotide alpha hydrolases-like"/>
    <property type="match status" value="1"/>
</dbReference>
<dbReference type="GO" id="GO:0005524">
    <property type="term" value="F:ATP binding"/>
    <property type="evidence" value="ECO:0007669"/>
    <property type="project" value="UniProtKB-KW"/>
</dbReference>
<evidence type="ECO:0000313" key="4">
    <source>
        <dbReference type="Proteomes" id="UP000280586"/>
    </source>
</evidence>
<evidence type="ECO:0000313" key="3">
    <source>
        <dbReference type="EMBL" id="USS01860.1"/>
    </source>
</evidence>
<dbReference type="InterPro" id="IPR014729">
    <property type="entry name" value="Rossmann-like_a/b/a_fold"/>
</dbReference>